<sequence length="148" mass="16976">MSQQTAPIAREGHQPFEARHRDDIDWETIRWPGETGKMLFHPRPERPTEPNAGILRLEPGAHHPLHKHDFAQIWYILEGEFRIGGGTYGPGTMIFHPDPHFEDEFRTETGGEILIVQYPGPTTGGRPIYDKRFNMADRKPIAAERTDL</sequence>
<evidence type="ECO:0000259" key="2">
    <source>
        <dbReference type="Pfam" id="PF12973"/>
    </source>
</evidence>
<reference evidence="3 4" key="1">
    <citation type="submission" date="2018-10" db="EMBL/GenBank/DDBJ databases">
        <title>Comparative analysis of microorganisms from saline springs in Andes Mountain Range, Colombia.</title>
        <authorList>
            <person name="Rubin E."/>
        </authorList>
    </citation>
    <scope>NUCLEOTIDE SEQUENCE [LARGE SCALE GENOMIC DNA]</scope>
    <source>
        <strain evidence="3 4">USBA 36</strain>
    </source>
</reference>
<organism evidence="3 4">
    <name type="scientific">Oceanibaculum indicum</name>
    <dbReference type="NCBI Taxonomy" id="526216"/>
    <lineage>
        <taxon>Bacteria</taxon>
        <taxon>Pseudomonadati</taxon>
        <taxon>Pseudomonadota</taxon>
        <taxon>Alphaproteobacteria</taxon>
        <taxon>Rhodospirillales</taxon>
        <taxon>Oceanibaculaceae</taxon>
        <taxon>Oceanibaculum</taxon>
    </lineage>
</organism>
<proteinExistence type="predicted"/>
<dbReference type="Pfam" id="PF12973">
    <property type="entry name" value="Cupin_7"/>
    <property type="match status" value="1"/>
</dbReference>
<evidence type="ECO:0000313" key="4">
    <source>
        <dbReference type="Proteomes" id="UP000277424"/>
    </source>
</evidence>
<dbReference type="EMBL" id="RBIG01000001">
    <property type="protein sequence ID" value="RKQ73053.1"/>
    <property type="molecule type" value="Genomic_DNA"/>
</dbReference>
<evidence type="ECO:0000313" key="3">
    <source>
        <dbReference type="EMBL" id="RKQ73053.1"/>
    </source>
</evidence>
<dbReference type="Proteomes" id="UP000277424">
    <property type="component" value="Unassembled WGS sequence"/>
</dbReference>
<evidence type="ECO:0000256" key="1">
    <source>
        <dbReference type="SAM" id="MobiDB-lite"/>
    </source>
</evidence>
<feature type="compositionally biased region" description="Basic and acidic residues" evidence="1">
    <location>
        <begin position="10"/>
        <end position="20"/>
    </location>
</feature>
<dbReference type="AlphaFoldDB" id="A0A420WPT5"/>
<accession>A0A420WPT5</accession>
<dbReference type="RefSeq" id="WP_008944622.1">
    <property type="nucleotide sequence ID" value="NZ_RBIG01000001.1"/>
</dbReference>
<dbReference type="InterPro" id="IPR011051">
    <property type="entry name" value="RmlC_Cupin_sf"/>
</dbReference>
<dbReference type="InterPro" id="IPR014710">
    <property type="entry name" value="RmlC-like_jellyroll"/>
</dbReference>
<feature type="region of interest" description="Disordered" evidence="1">
    <location>
        <begin position="35"/>
        <end position="54"/>
    </location>
</feature>
<dbReference type="Gene3D" id="2.60.120.10">
    <property type="entry name" value="Jelly Rolls"/>
    <property type="match status" value="1"/>
</dbReference>
<dbReference type="InterPro" id="IPR025979">
    <property type="entry name" value="ChrR-like_cupin_dom"/>
</dbReference>
<comment type="caution">
    <text evidence="3">The sequence shown here is derived from an EMBL/GenBank/DDBJ whole genome shotgun (WGS) entry which is preliminary data.</text>
</comment>
<gene>
    <name evidence="3" type="ORF">BCL74_0824</name>
</gene>
<protein>
    <submittedName>
        <fullName evidence="3">ChrR-like protein with cupin domain</fullName>
    </submittedName>
</protein>
<feature type="region of interest" description="Disordered" evidence="1">
    <location>
        <begin position="1"/>
        <end position="20"/>
    </location>
</feature>
<dbReference type="OrthoDB" id="7354617at2"/>
<feature type="domain" description="ChrR-like cupin" evidence="2">
    <location>
        <begin position="21"/>
        <end position="116"/>
    </location>
</feature>
<dbReference type="SUPFAM" id="SSF51182">
    <property type="entry name" value="RmlC-like cupins"/>
    <property type="match status" value="1"/>
</dbReference>
<name>A0A420WPT5_9PROT</name>